<name>A0AA85AXI6_9TREM</name>
<organism evidence="1 2">
    <name type="scientific">Schistosoma mattheei</name>
    <dbReference type="NCBI Taxonomy" id="31246"/>
    <lineage>
        <taxon>Eukaryota</taxon>
        <taxon>Metazoa</taxon>
        <taxon>Spiralia</taxon>
        <taxon>Lophotrochozoa</taxon>
        <taxon>Platyhelminthes</taxon>
        <taxon>Trematoda</taxon>
        <taxon>Digenea</taxon>
        <taxon>Strigeidida</taxon>
        <taxon>Schistosomatoidea</taxon>
        <taxon>Schistosomatidae</taxon>
        <taxon>Schistosoma</taxon>
    </lineage>
</organism>
<dbReference type="Proteomes" id="UP000050791">
    <property type="component" value="Unassembled WGS sequence"/>
</dbReference>
<evidence type="ECO:0000313" key="2">
    <source>
        <dbReference type="WBParaSite" id="SMTH1_15820.1"/>
    </source>
</evidence>
<sequence>MLVLFVSCLGKDRRFLPATTYFSFWTVEIANKMSVLTSGSKDIYLEDWPLLNMFSNIQNKWRNMFMFETDIYPCKYKETPRSLSALSGTTKDVSNDIMCCLEK</sequence>
<accession>A0AA85AXI6</accession>
<proteinExistence type="predicted"/>
<reference evidence="2" key="1">
    <citation type="submission" date="2023-11" db="UniProtKB">
        <authorList>
            <consortium name="WormBaseParasite"/>
        </authorList>
    </citation>
    <scope>IDENTIFICATION</scope>
</reference>
<dbReference type="WBParaSite" id="SMTH1_15820.1">
    <property type="protein sequence ID" value="SMTH1_15820.1"/>
    <property type="gene ID" value="SMTH1_15820"/>
</dbReference>
<protein>
    <submittedName>
        <fullName evidence="2">Uncharacterized protein</fullName>
    </submittedName>
</protein>
<evidence type="ECO:0000313" key="1">
    <source>
        <dbReference type="Proteomes" id="UP000050791"/>
    </source>
</evidence>
<dbReference type="AlphaFoldDB" id="A0AA85AXI6"/>